<gene>
    <name evidence="2" type="ORF">K466DRAFT_605498</name>
</gene>
<evidence type="ECO:0000313" key="3">
    <source>
        <dbReference type="Proteomes" id="UP000308197"/>
    </source>
</evidence>
<reference evidence="2 3" key="1">
    <citation type="journal article" date="2019" name="Nat. Ecol. Evol.">
        <title>Megaphylogeny resolves global patterns of mushroom evolution.</title>
        <authorList>
            <person name="Varga T."/>
            <person name="Krizsan K."/>
            <person name="Foldi C."/>
            <person name="Dima B."/>
            <person name="Sanchez-Garcia M."/>
            <person name="Sanchez-Ramirez S."/>
            <person name="Szollosi G.J."/>
            <person name="Szarkandi J.G."/>
            <person name="Papp V."/>
            <person name="Albert L."/>
            <person name="Andreopoulos W."/>
            <person name="Angelini C."/>
            <person name="Antonin V."/>
            <person name="Barry K.W."/>
            <person name="Bougher N.L."/>
            <person name="Buchanan P."/>
            <person name="Buyck B."/>
            <person name="Bense V."/>
            <person name="Catcheside P."/>
            <person name="Chovatia M."/>
            <person name="Cooper J."/>
            <person name="Damon W."/>
            <person name="Desjardin D."/>
            <person name="Finy P."/>
            <person name="Geml J."/>
            <person name="Haridas S."/>
            <person name="Hughes K."/>
            <person name="Justo A."/>
            <person name="Karasinski D."/>
            <person name="Kautmanova I."/>
            <person name="Kiss B."/>
            <person name="Kocsube S."/>
            <person name="Kotiranta H."/>
            <person name="LaButti K.M."/>
            <person name="Lechner B.E."/>
            <person name="Liimatainen K."/>
            <person name="Lipzen A."/>
            <person name="Lukacs Z."/>
            <person name="Mihaltcheva S."/>
            <person name="Morgado L.N."/>
            <person name="Niskanen T."/>
            <person name="Noordeloos M.E."/>
            <person name="Ohm R.A."/>
            <person name="Ortiz-Santana B."/>
            <person name="Ovrebo C."/>
            <person name="Racz N."/>
            <person name="Riley R."/>
            <person name="Savchenko A."/>
            <person name="Shiryaev A."/>
            <person name="Soop K."/>
            <person name="Spirin V."/>
            <person name="Szebenyi C."/>
            <person name="Tomsovsky M."/>
            <person name="Tulloss R.E."/>
            <person name="Uehling J."/>
            <person name="Grigoriev I.V."/>
            <person name="Vagvolgyi C."/>
            <person name="Papp T."/>
            <person name="Martin F.M."/>
            <person name="Miettinen O."/>
            <person name="Hibbett D.S."/>
            <person name="Nagy L.G."/>
        </authorList>
    </citation>
    <scope>NUCLEOTIDE SEQUENCE [LARGE SCALE GENOMIC DNA]</scope>
    <source>
        <strain evidence="2 3">HHB13444</strain>
    </source>
</reference>
<protein>
    <submittedName>
        <fullName evidence="2">Uncharacterized protein</fullName>
    </submittedName>
</protein>
<dbReference type="AlphaFoldDB" id="A0A5C3NSK4"/>
<feature type="compositionally biased region" description="Polar residues" evidence="1">
    <location>
        <begin position="348"/>
        <end position="364"/>
    </location>
</feature>
<evidence type="ECO:0000256" key="1">
    <source>
        <dbReference type="SAM" id="MobiDB-lite"/>
    </source>
</evidence>
<sequence length="843" mass="93470">MSSDTNATPMNVDDAALQQQHQQQQQPHQLGGGVATHSSPAPPPPPYGYAGVPGTAPPNAAPPQYYAFPQYPPQFDPRMVAATTYPSRAVPSYMGAPPPSHHAYATPAPSVSMPQGYPPLMPLASMQRASSPIRWSCPDPERMVMCHHQDPRCPTCTTYWSHYEAALVDPQFVQAHEEARARQQAAYYDYFNRARGEGSREDVSRLRQVQDDLRRSQENERDLQERLLEARRTGDHWRTEAETARTENQNLRGRLSRLQREADELRARNRLANRDRSRSPRPRARDEPSSRPRSPLRPEPPRGDNRRPSPSSSRPRAIPQGGPSMPPPSHSGPSRRARRADERDRGSSQRPHSPQVRLPTTQAEFVQGSSRPASSGPPPQPRSTISSNASTPAAAGPLSLLEPAVTKLPGPEIVDFENDSEDEFVLSEEDGIDMKKVLQMQARHTMRRNRNKDPKKPVVNAPPRERLTPLPGQEQPTPDPLPPSVPQSTVEWPAKLPAVRPTDVRLADSWYNYVPVHSRQAQHIMREARDQMAGALHRIKHLIRQIDEYPGYMGIAGMALLKRNWKTPRSVPDASAQSSAPVPVAPAIQEGTDRTSMRQPTHEDPPEVWQAFYRIHPRSIPLALRLDPDHPDAIPSASNIRANLLLRRFMPNLRRDRSSARAALLDAIVRVFSVHGLYDRIRAAGGYPMGPVENIRPFPSELHVENISDHDVARWAARCGVSHDTVVLLEHVARFYRNHQLDRPLNSVEPWPTAPRSIEDVGRVPSEAELPFLPYPSDSAANDGPDVPDAMLTDVGAPAAEPIPTEEPNLLDITMQDVEGASALADGSTGGGSVLSTTAPPEE</sequence>
<feature type="region of interest" description="Disordered" evidence="1">
    <location>
        <begin position="820"/>
        <end position="843"/>
    </location>
</feature>
<dbReference type="EMBL" id="ML211816">
    <property type="protein sequence ID" value="TFK80241.1"/>
    <property type="molecule type" value="Genomic_DNA"/>
</dbReference>
<feature type="compositionally biased region" description="Low complexity" evidence="1">
    <location>
        <begin position="834"/>
        <end position="843"/>
    </location>
</feature>
<dbReference type="Proteomes" id="UP000308197">
    <property type="component" value="Unassembled WGS sequence"/>
</dbReference>
<dbReference type="InParanoid" id="A0A5C3NSK4"/>
<organism evidence="2 3">
    <name type="scientific">Polyporus arcularius HHB13444</name>
    <dbReference type="NCBI Taxonomy" id="1314778"/>
    <lineage>
        <taxon>Eukaryota</taxon>
        <taxon>Fungi</taxon>
        <taxon>Dikarya</taxon>
        <taxon>Basidiomycota</taxon>
        <taxon>Agaricomycotina</taxon>
        <taxon>Agaricomycetes</taxon>
        <taxon>Polyporales</taxon>
        <taxon>Polyporaceae</taxon>
        <taxon>Polyporus</taxon>
    </lineage>
</organism>
<accession>A0A5C3NSK4</accession>
<feature type="compositionally biased region" description="Low complexity" evidence="1">
    <location>
        <begin position="18"/>
        <end position="29"/>
    </location>
</feature>
<feature type="region of interest" description="Disordered" evidence="1">
    <location>
        <begin position="442"/>
        <end position="486"/>
    </location>
</feature>
<evidence type="ECO:0000313" key="2">
    <source>
        <dbReference type="EMBL" id="TFK80241.1"/>
    </source>
</evidence>
<proteinExistence type="predicted"/>
<feature type="compositionally biased region" description="Low complexity" evidence="1">
    <location>
        <begin position="308"/>
        <end position="323"/>
    </location>
</feature>
<keyword evidence="3" id="KW-1185">Reference proteome</keyword>
<feature type="compositionally biased region" description="Basic and acidic residues" evidence="1">
    <location>
        <begin position="258"/>
        <end position="290"/>
    </location>
</feature>
<name>A0A5C3NSK4_9APHY</name>
<feature type="region of interest" description="Disordered" evidence="1">
    <location>
        <begin position="234"/>
        <end position="403"/>
    </location>
</feature>
<feature type="region of interest" description="Disordered" evidence="1">
    <location>
        <begin position="1"/>
        <end position="56"/>
    </location>
</feature>
<feature type="compositionally biased region" description="Basic and acidic residues" evidence="1">
    <location>
        <begin position="234"/>
        <end position="245"/>
    </location>
</feature>